<protein>
    <recommendedName>
        <fullName evidence="2">KIB1-4 beta-propeller domain-containing protein</fullName>
    </recommendedName>
</protein>
<organism evidence="3">
    <name type="scientific">Aegilops tauschii</name>
    <name type="common">Tausch's goatgrass</name>
    <name type="synonym">Aegilops squarrosa</name>
    <dbReference type="NCBI Taxonomy" id="37682"/>
    <lineage>
        <taxon>Eukaryota</taxon>
        <taxon>Viridiplantae</taxon>
        <taxon>Streptophyta</taxon>
        <taxon>Embryophyta</taxon>
        <taxon>Tracheophyta</taxon>
        <taxon>Spermatophyta</taxon>
        <taxon>Magnoliopsida</taxon>
        <taxon>Liliopsida</taxon>
        <taxon>Poales</taxon>
        <taxon>Poaceae</taxon>
        <taxon>BOP clade</taxon>
        <taxon>Pooideae</taxon>
        <taxon>Triticodae</taxon>
        <taxon>Triticeae</taxon>
        <taxon>Triticinae</taxon>
        <taxon>Aegilops</taxon>
    </lineage>
</organism>
<reference evidence="3" key="1">
    <citation type="submission" date="2015-06" db="UniProtKB">
        <authorList>
            <consortium name="EnsemblPlants"/>
        </authorList>
    </citation>
    <scope>IDENTIFICATION</scope>
</reference>
<dbReference type="PANTHER" id="PTHR33165">
    <property type="entry name" value="F-BOX DOMAIN CONTAINING PROTEIN-LIKE-RELATED"/>
    <property type="match status" value="1"/>
</dbReference>
<sequence length="418" mass="46685">MADVPSRRRRGTLDDPLHPSPTAKSYPSWLHGSLPSSCPEQRRDWANLSDGPMGIIAERVLAYDIADFLRMDHSPPPALSKGGIGRISLTGLWGLSPSVSSPTTSPTSSASVPRFLNPSTGECIHVDIPELREHEVLALTPEGLLVLLHNQYHVRLLNPLTSQLMQLPPITMLLPSEDHHRLSDRYNFGTNFAAWGSGIADDDSTVVLCFYRLRMLGVAKPGDDRWTLLKFPDPLRTVPLMFSGRFYCVNLNGVMVLRMSPPRLEVAAKLHIQVSREGYSAHLVDNGGELMLVHRRRWHRWSYDVYRVDLATGDLVAVNSLGRERALFMGMYCSLSVPIEIFPSGSMSGDTIYLSFDAGERDDFEAYHLTDRSITPHDGYNLRESVMLPHTIVDCLALCITVGYEEHTIGYGEDLDDF</sequence>
<name>N1QQY9_AEGTA</name>
<dbReference type="InterPro" id="IPR005174">
    <property type="entry name" value="KIB1-4_b-propeller"/>
</dbReference>
<dbReference type="Pfam" id="PF03478">
    <property type="entry name" value="Beta-prop_KIB1-4"/>
    <property type="match status" value="1"/>
</dbReference>
<feature type="domain" description="KIB1-4 beta-propeller" evidence="2">
    <location>
        <begin position="115"/>
        <end position="363"/>
    </location>
</feature>
<dbReference type="AlphaFoldDB" id="N1QQY9"/>
<proteinExistence type="predicted"/>
<dbReference type="PANTHER" id="PTHR33165:SF81">
    <property type="entry name" value="F-BOX DOMAIN-CONTAINING PROTEIN"/>
    <property type="match status" value="1"/>
</dbReference>
<accession>N1QQY9</accession>
<evidence type="ECO:0000256" key="1">
    <source>
        <dbReference type="SAM" id="MobiDB-lite"/>
    </source>
</evidence>
<dbReference type="EnsemblPlants" id="EMT01950">
    <property type="protein sequence ID" value="EMT01950"/>
    <property type="gene ID" value="F775_33204"/>
</dbReference>
<dbReference type="ExpressionAtlas" id="N1QQY9">
    <property type="expression patterns" value="baseline"/>
</dbReference>
<evidence type="ECO:0000313" key="3">
    <source>
        <dbReference type="EnsemblPlants" id="EMT01950"/>
    </source>
</evidence>
<evidence type="ECO:0000259" key="2">
    <source>
        <dbReference type="Pfam" id="PF03478"/>
    </source>
</evidence>
<feature type="region of interest" description="Disordered" evidence="1">
    <location>
        <begin position="1"/>
        <end position="35"/>
    </location>
</feature>